<comment type="subunit">
    <text evidence="3 13">Acetyl-CoA carboxylase is a heterohexamer of biotin carboxyl carrier protein, biotin carboxylase and the two subunits of carboxyl transferase in a 2:2 complex.</text>
</comment>
<name>A0A7V4WLI4_9BACT</name>
<accession>A0A7V4WLI4</accession>
<dbReference type="InterPro" id="IPR005479">
    <property type="entry name" value="CPAse_ATP-bd"/>
</dbReference>
<gene>
    <name evidence="16" type="ORF">ENW11_06605</name>
</gene>
<evidence type="ECO:0000256" key="8">
    <source>
        <dbReference type="ARBA" id="ARBA00022840"/>
    </source>
</evidence>
<dbReference type="NCBIfam" id="NF006406">
    <property type="entry name" value="PRK08654.1"/>
    <property type="match status" value="1"/>
</dbReference>
<dbReference type="PROSITE" id="PS00867">
    <property type="entry name" value="CPSASE_2"/>
    <property type="match status" value="1"/>
</dbReference>
<dbReference type="InterPro" id="IPR005482">
    <property type="entry name" value="Biotin_COase_C"/>
</dbReference>
<dbReference type="InterPro" id="IPR011761">
    <property type="entry name" value="ATP-grasp"/>
</dbReference>
<sequence length="495" mass="55123">MFRKVLVANRSEIAVRVMRALRELGIKSVAIYSDVDRHAIHTYYADEAYPLEGNHPRDTYLNIKKIIQIAKKAQVDAIHPGYGFLAENPSFAYACEKEGIVFIGPSSRVIELMGNKIVARKIMKEAGVPVVPGSDGEVQTLEEALRIADSVGYPVIIKAAAGGGGIGMRIVHTPRELEQAMAQAKATALSAFGDASIFIEKYVSNPRHIEFQILADAYGNVIHLGERECTIQRRHQKLLEEAPSPVMTEELRQKIGALAVRAAKAVNYVNAGTVEFIYSEGNFYFIEMNTRIQVEHPITEMVTGIDIVKEQIRIAAGEPLSIRQEDVVLRGHAIECRINAEDPLNNFAPSPGKLIGYRSPGGIGVRVDSGVFTSYTIPPFYDPMISKLVVWGRTREEAIRRMERALYEYIIVGPKTNIPFHKAVLANERFRRGELTTHFISEESSLFTEMERIMAEEQPLQEKLQKIFRVEAKAAAAVAGVETFLHFASGEKKTK</sequence>
<dbReference type="PROSITE" id="PS50979">
    <property type="entry name" value="BC"/>
    <property type="match status" value="1"/>
</dbReference>
<comment type="catalytic activity">
    <reaction evidence="11 13">
        <text>N(6)-biotinyl-L-lysyl-[protein] + hydrogencarbonate + ATP = N(6)-carboxybiotinyl-L-lysyl-[protein] + ADP + phosphate + H(+)</text>
        <dbReference type="Rhea" id="RHEA:13501"/>
        <dbReference type="Rhea" id="RHEA-COMP:10505"/>
        <dbReference type="Rhea" id="RHEA-COMP:10506"/>
        <dbReference type="ChEBI" id="CHEBI:15378"/>
        <dbReference type="ChEBI" id="CHEBI:17544"/>
        <dbReference type="ChEBI" id="CHEBI:30616"/>
        <dbReference type="ChEBI" id="CHEBI:43474"/>
        <dbReference type="ChEBI" id="CHEBI:83144"/>
        <dbReference type="ChEBI" id="CHEBI:83145"/>
        <dbReference type="ChEBI" id="CHEBI:456216"/>
        <dbReference type="EC" id="6.3.4.14"/>
    </reaction>
</comment>
<dbReference type="Pfam" id="PF02785">
    <property type="entry name" value="Biotin_carb_C"/>
    <property type="match status" value="1"/>
</dbReference>
<dbReference type="UniPathway" id="UPA00655">
    <property type="reaction ID" value="UER00711"/>
</dbReference>
<dbReference type="Gene3D" id="3.30.470.20">
    <property type="entry name" value="ATP-grasp fold, B domain"/>
    <property type="match status" value="1"/>
</dbReference>
<protein>
    <recommendedName>
        <fullName evidence="4 13">Biotin carboxylase</fullName>
        <ecNumber evidence="4 13">6.3.4.14</ecNumber>
    </recommendedName>
    <alternativeName>
        <fullName evidence="13">Acetyl-coenzyme A carboxylase biotin carboxylase subunit A</fullName>
    </alternativeName>
</protein>
<dbReference type="GO" id="GO:2001295">
    <property type="term" value="P:malonyl-CoA biosynthetic process"/>
    <property type="evidence" value="ECO:0007669"/>
    <property type="project" value="UniProtKB-UniPathway"/>
</dbReference>
<dbReference type="SUPFAM" id="SSF52440">
    <property type="entry name" value="PreATP-grasp domain"/>
    <property type="match status" value="1"/>
</dbReference>
<dbReference type="Pfam" id="PF00289">
    <property type="entry name" value="Biotin_carb_N"/>
    <property type="match status" value="1"/>
</dbReference>
<dbReference type="PROSITE" id="PS00866">
    <property type="entry name" value="CPSASE_1"/>
    <property type="match status" value="1"/>
</dbReference>
<keyword evidence="6" id="KW-0479">Metal-binding</keyword>
<evidence type="ECO:0000256" key="4">
    <source>
        <dbReference type="ARBA" id="ARBA00013263"/>
    </source>
</evidence>
<dbReference type="FunFam" id="3.40.50.20:FF:000010">
    <property type="entry name" value="Propionyl-CoA carboxylase subunit alpha"/>
    <property type="match status" value="1"/>
</dbReference>
<evidence type="ECO:0000259" key="15">
    <source>
        <dbReference type="PROSITE" id="PS50979"/>
    </source>
</evidence>
<keyword evidence="10 13" id="KW-0092">Biotin</keyword>
<comment type="pathway">
    <text evidence="2 13">Lipid metabolism; malonyl-CoA biosynthesis; malonyl-CoA from acetyl-CoA: step 1/1.</text>
</comment>
<dbReference type="GO" id="GO:0006633">
    <property type="term" value="P:fatty acid biosynthetic process"/>
    <property type="evidence" value="ECO:0007669"/>
    <property type="project" value="UniProtKB-KW"/>
</dbReference>
<dbReference type="FunFam" id="3.30.1490.20:FF:000018">
    <property type="entry name" value="Biotin carboxylase"/>
    <property type="match status" value="1"/>
</dbReference>
<evidence type="ECO:0000256" key="7">
    <source>
        <dbReference type="ARBA" id="ARBA00022741"/>
    </source>
</evidence>
<feature type="domain" description="ATP-grasp" evidence="14">
    <location>
        <begin position="120"/>
        <end position="316"/>
    </location>
</feature>
<keyword evidence="8 12" id="KW-0067">ATP-binding</keyword>
<evidence type="ECO:0000313" key="16">
    <source>
        <dbReference type="EMBL" id="HGY39453.1"/>
    </source>
</evidence>
<keyword evidence="5 13" id="KW-0436">Ligase</keyword>
<evidence type="ECO:0000256" key="5">
    <source>
        <dbReference type="ARBA" id="ARBA00022598"/>
    </source>
</evidence>
<evidence type="ECO:0000256" key="12">
    <source>
        <dbReference type="PROSITE-ProRule" id="PRU00409"/>
    </source>
</evidence>
<keyword evidence="13" id="KW-0443">Lipid metabolism</keyword>
<dbReference type="AlphaFoldDB" id="A0A7V4WLI4"/>
<dbReference type="GO" id="GO:0005524">
    <property type="term" value="F:ATP binding"/>
    <property type="evidence" value="ECO:0007669"/>
    <property type="project" value="UniProtKB-UniRule"/>
</dbReference>
<keyword evidence="13" id="KW-0444">Lipid biosynthesis</keyword>
<dbReference type="SUPFAM" id="SSF56059">
    <property type="entry name" value="Glutathione synthetase ATP-binding domain-like"/>
    <property type="match status" value="1"/>
</dbReference>
<dbReference type="EMBL" id="DTIY01000043">
    <property type="protein sequence ID" value="HGY39453.1"/>
    <property type="molecule type" value="Genomic_DNA"/>
</dbReference>
<evidence type="ECO:0000259" key="14">
    <source>
        <dbReference type="PROSITE" id="PS50975"/>
    </source>
</evidence>
<evidence type="ECO:0000256" key="13">
    <source>
        <dbReference type="RuleBase" id="RU365063"/>
    </source>
</evidence>
<evidence type="ECO:0000256" key="6">
    <source>
        <dbReference type="ARBA" id="ARBA00022723"/>
    </source>
</evidence>
<keyword evidence="13" id="KW-0276">Fatty acid metabolism</keyword>
<dbReference type="GO" id="GO:0004075">
    <property type="term" value="F:biotin carboxylase activity"/>
    <property type="evidence" value="ECO:0007669"/>
    <property type="project" value="UniProtKB-EC"/>
</dbReference>
<dbReference type="PROSITE" id="PS50975">
    <property type="entry name" value="ATP_GRASP"/>
    <property type="match status" value="1"/>
</dbReference>
<evidence type="ECO:0000256" key="3">
    <source>
        <dbReference type="ARBA" id="ARBA00011750"/>
    </source>
</evidence>
<dbReference type="InterPro" id="IPR005481">
    <property type="entry name" value="BC-like_N"/>
</dbReference>
<proteinExistence type="predicted"/>
<keyword evidence="7 12" id="KW-0547">Nucleotide-binding</keyword>
<comment type="function">
    <text evidence="1 13">This protein is a component of the acetyl coenzyme A carboxylase complex; first, biotin carboxylase catalyzes the carboxylation of the carrier protein and then the transcarboxylase transfers the carboxyl group to form malonyl-CoA.</text>
</comment>
<dbReference type="InterPro" id="IPR004549">
    <property type="entry name" value="Acetyl_CoA_COase_biotin_COase"/>
</dbReference>
<evidence type="ECO:0000256" key="11">
    <source>
        <dbReference type="ARBA" id="ARBA00048600"/>
    </source>
</evidence>
<dbReference type="EC" id="6.3.4.14" evidence="4 13"/>
<keyword evidence="9" id="KW-0460">Magnesium</keyword>
<organism evidence="16">
    <name type="scientific">Candidatus Caldatribacterium saccharofermentans</name>
    <dbReference type="NCBI Taxonomy" id="1454753"/>
    <lineage>
        <taxon>Bacteria</taxon>
        <taxon>Pseudomonadati</taxon>
        <taxon>Atribacterota</taxon>
        <taxon>Atribacteria</taxon>
        <taxon>Atribacterales</taxon>
        <taxon>Candidatus Caldatribacteriaceae</taxon>
        <taxon>Candidatus Caldatribacterium</taxon>
    </lineage>
</organism>
<dbReference type="GO" id="GO:0046872">
    <property type="term" value="F:metal ion binding"/>
    <property type="evidence" value="ECO:0007669"/>
    <property type="project" value="UniProtKB-KW"/>
</dbReference>
<dbReference type="PANTHER" id="PTHR48095:SF2">
    <property type="entry name" value="BIOTIN CARBOXYLASE, CHLOROPLASTIC"/>
    <property type="match status" value="1"/>
</dbReference>
<dbReference type="FunFam" id="3.30.470.20:FF:000028">
    <property type="entry name" value="Methylcrotonoyl-CoA carboxylase subunit alpha, mitochondrial"/>
    <property type="match status" value="1"/>
</dbReference>
<dbReference type="SUPFAM" id="SSF51246">
    <property type="entry name" value="Rudiment single hybrid motif"/>
    <property type="match status" value="1"/>
</dbReference>
<dbReference type="Pfam" id="PF02786">
    <property type="entry name" value="CPSase_L_D2"/>
    <property type="match status" value="1"/>
</dbReference>
<comment type="caution">
    <text evidence="16">The sequence shown here is derived from an EMBL/GenBank/DDBJ whole genome shotgun (WGS) entry which is preliminary data.</text>
</comment>
<evidence type="ECO:0000256" key="2">
    <source>
        <dbReference type="ARBA" id="ARBA00004956"/>
    </source>
</evidence>
<dbReference type="NCBIfam" id="TIGR00514">
    <property type="entry name" value="accC"/>
    <property type="match status" value="1"/>
</dbReference>
<feature type="domain" description="Biotin carboxylation" evidence="15">
    <location>
        <begin position="1"/>
        <end position="445"/>
    </location>
</feature>
<reference evidence="16" key="1">
    <citation type="journal article" date="2020" name="mSystems">
        <title>Genome- and Community-Level Interaction Insights into Carbon Utilization and Element Cycling Functions of Hydrothermarchaeota in Hydrothermal Sediment.</title>
        <authorList>
            <person name="Zhou Z."/>
            <person name="Liu Y."/>
            <person name="Xu W."/>
            <person name="Pan J."/>
            <person name="Luo Z.H."/>
            <person name="Li M."/>
        </authorList>
    </citation>
    <scope>NUCLEOTIDE SEQUENCE [LARGE SCALE GENOMIC DNA]</scope>
    <source>
        <strain evidence="16">SpSt-82</strain>
    </source>
</reference>
<evidence type="ECO:0000256" key="1">
    <source>
        <dbReference type="ARBA" id="ARBA00003761"/>
    </source>
</evidence>
<dbReference type="InterPro" id="IPR051602">
    <property type="entry name" value="ACC_Biotin_Carboxylase"/>
</dbReference>
<dbReference type="InterPro" id="IPR011054">
    <property type="entry name" value="Rudment_hybrid_motif"/>
</dbReference>
<evidence type="ECO:0000256" key="9">
    <source>
        <dbReference type="ARBA" id="ARBA00022842"/>
    </source>
</evidence>
<dbReference type="InterPro" id="IPR016185">
    <property type="entry name" value="PreATP-grasp_dom_sf"/>
</dbReference>
<dbReference type="NCBIfam" id="NF006367">
    <property type="entry name" value="PRK08591.1"/>
    <property type="match status" value="1"/>
</dbReference>
<dbReference type="SMART" id="SM00878">
    <property type="entry name" value="Biotin_carb_C"/>
    <property type="match status" value="1"/>
</dbReference>
<keyword evidence="13" id="KW-0275">Fatty acid biosynthesis</keyword>
<dbReference type="InterPro" id="IPR011764">
    <property type="entry name" value="Biotin_carboxylation_dom"/>
</dbReference>
<evidence type="ECO:0000256" key="10">
    <source>
        <dbReference type="ARBA" id="ARBA00023267"/>
    </source>
</evidence>
<dbReference type="PANTHER" id="PTHR48095">
    <property type="entry name" value="PYRUVATE CARBOXYLASE SUBUNIT A"/>
    <property type="match status" value="1"/>
</dbReference>